<comment type="cofactor">
    <cofactor evidence="1">
        <name>a divalent metal cation</name>
        <dbReference type="ChEBI" id="CHEBI:60240"/>
    </cofactor>
</comment>
<dbReference type="OrthoDB" id="9771229at2"/>
<dbReference type="InterPro" id="IPR013527">
    <property type="entry name" value="YicC-like_N"/>
</dbReference>
<evidence type="ECO:0000256" key="2">
    <source>
        <dbReference type="ARBA" id="ARBA00022722"/>
    </source>
</evidence>
<evidence type="ECO:0000259" key="6">
    <source>
        <dbReference type="Pfam" id="PF03755"/>
    </source>
</evidence>
<evidence type="ECO:0000256" key="3">
    <source>
        <dbReference type="ARBA" id="ARBA00022759"/>
    </source>
</evidence>
<dbReference type="InterPro" id="IPR005229">
    <property type="entry name" value="YicC/YloC-like"/>
</dbReference>
<dbReference type="Pfam" id="PF03755">
    <property type="entry name" value="YicC-like_N"/>
    <property type="match status" value="1"/>
</dbReference>
<dbReference type="Pfam" id="PF08340">
    <property type="entry name" value="YicC-like_C"/>
    <property type="match status" value="1"/>
</dbReference>
<keyword evidence="9" id="KW-1185">Reference proteome</keyword>
<dbReference type="RefSeq" id="WP_073133744.1">
    <property type="nucleotide sequence ID" value="NZ_FQWQ01000001.1"/>
</dbReference>
<organism evidence="8 9">
    <name type="scientific">Chryseolinea serpens</name>
    <dbReference type="NCBI Taxonomy" id="947013"/>
    <lineage>
        <taxon>Bacteria</taxon>
        <taxon>Pseudomonadati</taxon>
        <taxon>Bacteroidota</taxon>
        <taxon>Cytophagia</taxon>
        <taxon>Cytophagales</taxon>
        <taxon>Fulvivirgaceae</taxon>
        <taxon>Chryseolinea</taxon>
    </lineage>
</organism>
<protein>
    <submittedName>
        <fullName evidence="8">TIGR00255 family protein</fullName>
    </submittedName>
</protein>
<dbReference type="NCBIfam" id="TIGR00255">
    <property type="entry name" value="YicC/YloC family endoribonuclease"/>
    <property type="match status" value="1"/>
</dbReference>
<evidence type="ECO:0000256" key="1">
    <source>
        <dbReference type="ARBA" id="ARBA00001968"/>
    </source>
</evidence>
<dbReference type="GO" id="GO:0004521">
    <property type="term" value="F:RNA endonuclease activity"/>
    <property type="evidence" value="ECO:0007669"/>
    <property type="project" value="InterPro"/>
</dbReference>
<name>A0A1M5NE04_9BACT</name>
<evidence type="ECO:0000313" key="9">
    <source>
        <dbReference type="Proteomes" id="UP000184212"/>
    </source>
</evidence>
<dbReference type="EMBL" id="FQWQ01000001">
    <property type="protein sequence ID" value="SHG87804.1"/>
    <property type="molecule type" value="Genomic_DNA"/>
</dbReference>
<dbReference type="InterPro" id="IPR013551">
    <property type="entry name" value="YicC-like_C"/>
</dbReference>
<feature type="domain" description="Endoribonuclease YicC-like N-terminal" evidence="6">
    <location>
        <begin position="2"/>
        <end position="156"/>
    </location>
</feature>
<keyword evidence="2" id="KW-0540">Nuclease</keyword>
<dbReference type="STRING" id="947013.SAMN04488109_2281"/>
<reference evidence="8 9" key="1">
    <citation type="submission" date="2016-11" db="EMBL/GenBank/DDBJ databases">
        <authorList>
            <person name="Jaros S."/>
            <person name="Januszkiewicz K."/>
            <person name="Wedrychowicz H."/>
        </authorList>
    </citation>
    <scope>NUCLEOTIDE SEQUENCE [LARGE SCALE GENOMIC DNA]</scope>
    <source>
        <strain evidence="8 9">DSM 24574</strain>
    </source>
</reference>
<feature type="domain" description="Endoribonuclease YicC-like C-terminal" evidence="7">
    <location>
        <begin position="174"/>
        <end position="291"/>
    </location>
</feature>
<dbReference type="Proteomes" id="UP000184212">
    <property type="component" value="Unassembled WGS sequence"/>
</dbReference>
<accession>A0A1M5NE04</accession>
<keyword evidence="3" id="KW-0255">Endonuclease</keyword>
<dbReference type="PANTHER" id="PTHR30636">
    <property type="entry name" value="UPF0701 PROTEIN YICC"/>
    <property type="match status" value="1"/>
</dbReference>
<proteinExistence type="inferred from homology"/>
<sequence length="292" mass="33409">MIKSMTGFGQCTADDGLVQIASEVKSLNSKFLDLSLRLPKLFSDKEIEVRNLISEKLERGKVSINVEYQRYGEVETKQSYNEALFTAYYAELKKLADRVVAPYEGLFELALASPDVVQSKAKDSADEEEWKKVRECIIASIERCEDFRKAEGKVLEKVLTDCCLEISKQLKAVNELDPKRVERIRERLKGNVVSFFGEEGYDTNRLEQEIIFYIEKLDINEEKVRLQAHLDYFIQVAREAQNNGKKLGFISQEIGREINTIGSKASDAAIQKHVVVMKEELEKIKEQLNNVV</sequence>
<dbReference type="PANTHER" id="PTHR30636:SF3">
    <property type="entry name" value="UPF0701 PROTEIN YICC"/>
    <property type="match status" value="1"/>
</dbReference>
<evidence type="ECO:0000256" key="5">
    <source>
        <dbReference type="ARBA" id="ARBA00035648"/>
    </source>
</evidence>
<evidence type="ECO:0000313" key="8">
    <source>
        <dbReference type="EMBL" id="SHG87804.1"/>
    </source>
</evidence>
<gene>
    <name evidence="8" type="ORF">SAMN04488109_2281</name>
</gene>
<keyword evidence="4" id="KW-0378">Hydrolase</keyword>
<evidence type="ECO:0000256" key="4">
    <source>
        <dbReference type="ARBA" id="ARBA00022801"/>
    </source>
</evidence>
<dbReference type="GO" id="GO:0016787">
    <property type="term" value="F:hydrolase activity"/>
    <property type="evidence" value="ECO:0007669"/>
    <property type="project" value="UniProtKB-KW"/>
</dbReference>
<comment type="similarity">
    <text evidence="5">Belongs to the YicC/YloC family.</text>
</comment>
<dbReference type="AlphaFoldDB" id="A0A1M5NE04"/>
<evidence type="ECO:0000259" key="7">
    <source>
        <dbReference type="Pfam" id="PF08340"/>
    </source>
</evidence>